<sequence length="276" mass="30624">MWVPGAWRISVGGVPVPPVPTGAARRAEIARTRSNLLRAAREGPRYAPDSPLWEPYFRRRHARQLEATNGVMPSGRLNAAGRRRWWGVPGRTLEAVLEYIEGGNTPRLEYPAPPSFSRRRRSSWTPRRMETGGSTSSSGSSPCLHLRPVKPEPQGTPVSVRTRSSGVRIGDNASPPTGRFVLVEPKPEPGLPAEYEEIARRGFSDEDALRWARDDYLRDETVRQRRALEEIAARKRGREDEHGVVVLDSDDDDDDDDAAGPSNPPRQPGEDAARTA</sequence>
<dbReference type="EMBL" id="LS480641">
    <property type="protein sequence ID" value="SPT20153.1"/>
    <property type="molecule type" value="Genomic_DNA"/>
</dbReference>
<evidence type="ECO:0000313" key="3">
    <source>
        <dbReference type="Proteomes" id="UP000280104"/>
    </source>
</evidence>
<feature type="compositionally biased region" description="Low complexity" evidence="1">
    <location>
        <begin position="123"/>
        <end position="141"/>
    </location>
</feature>
<proteinExistence type="predicted"/>
<evidence type="ECO:0000313" key="2">
    <source>
        <dbReference type="EMBL" id="SPT20153.1"/>
    </source>
</evidence>
<feature type="region of interest" description="Disordered" evidence="1">
    <location>
        <begin position="107"/>
        <end position="188"/>
    </location>
</feature>
<dbReference type="Proteomes" id="UP000280104">
    <property type="component" value="Chromosome II"/>
</dbReference>
<protein>
    <submittedName>
        <fullName evidence="2">Uncharacterized protein</fullName>
    </submittedName>
</protein>
<feature type="compositionally biased region" description="Acidic residues" evidence="1">
    <location>
        <begin position="248"/>
        <end position="258"/>
    </location>
</feature>
<organism evidence="2 3">
    <name type="scientific">Triticum aestivum</name>
    <name type="common">Wheat</name>
    <dbReference type="NCBI Taxonomy" id="4565"/>
    <lineage>
        <taxon>Eukaryota</taxon>
        <taxon>Viridiplantae</taxon>
        <taxon>Streptophyta</taxon>
        <taxon>Embryophyta</taxon>
        <taxon>Tracheophyta</taxon>
        <taxon>Spermatophyta</taxon>
        <taxon>Magnoliopsida</taxon>
        <taxon>Liliopsida</taxon>
        <taxon>Poales</taxon>
        <taxon>Poaceae</taxon>
        <taxon>BOP clade</taxon>
        <taxon>Pooideae</taxon>
        <taxon>Triticodae</taxon>
        <taxon>Triticeae</taxon>
        <taxon>Triticinae</taxon>
        <taxon>Triticum</taxon>
    </lineage>
</organism>
<evidence type="ECO:0000256" key="1">
    <source>
        <dbReference type="SAM" id="MobiDB-lite"/>
    </source>
</evidence>
<feature type="region of interest" description="Disordered" evidence="1">
    <location>
        <begin position="234"/>
        <end position="276"/>
    </location>
</feature>
<feature type="compositionally biased region" description="Basic and acidic residues" evidence="1">
    <location>
        <begin position="234"/>
        <end position="243"/>
    </location>
</feature>
<feature type="compositionally biased region" description="Polar residues" evidence="1">
    <location>
        <begin position="156"/>
        <end position="165"/>
    </location>
</feature>
<gene>
    <name evidence="2" type="ORF">CAMPLR22A2D_LOCUS4782</name>
</gene>
<dbReference type="AlphaFoldDB" id="A0A7H4LNG4"/>
<reference evidence="2 3" key="1">
    <citation type="submission" date="2018-05" db="EMBL/GenBank/DDBJ databases">
        <authorList>
            <person name="Thind KAUR A."/>
        </authorList>
    </citation>
    <scope>NUCLEOTIDE SEQUENCE [LARGE SCALE GENOMIC DNA]</scope>
</reference>
<accession>A0A7H4LNG4</accession>
<name>A0A7H4LNG4_WHEAT</name>